<dbReference type="InterPro" id="IPR055170">
    <property type="entry name" value="GFO_IDH_MocA-like_dom"/>
</dbReference>
<dbReference type="EMBL" id="CP016770">
    <property type="protein sequence ID" value="ASY11642.1"/>
    <property type="molecule type" value="Genomic_DNA"/>
</dbReference>
<dbReference type="SUPFAM" id="SSF51735">
    <property type="entry name" value="NAD(P)-binding Rossmann-fold domains"/>
    <property type="match status" value="1"/>
</dbReference>
<dbReference type="Proteomes" id="UP000217216">
    <property type="component" value="Chromosome"/>
</dbReference>
<dbReference type="RefSeq" id="WP_095696004.1">
    <property type="nucleotide sequence ID" value="NZ_CP016770.1"/>
</dbReference>
<dbReference type="PANTHER" id="PTHR43818">
    <property type="entry name" value="BCDNA.GH03377"/>
    <property type="match status" value="1"/>
</dbReference>
<sequence length="366" mass="38658">MQREKIGVGIVGAGNISDQYLSNLTTFPDFEVLFVADLDRERASSQAKKWGVPASGSLDELLANDQIQLVINLTIPAAHVSVSLAAMNSGKHVWSEKPMALDRSSASQLLEAAKKNGVRLGIAPDTILGAGVQTGLNAIRGGSIGQPITALTIFQTAGPDSWHPDPAFLFAKGAGPLFDMGPYYITTLVQIFGQATRVTATSSKSQEVRVVGSGPKKGTSFPVEEPTQITALIEFASGASAVSIFSFEAAHEVTGFVEITGSKGAITFPDPNNFEGENVIYPPDQEPKKLSAAGNKHGRGIGALNMMQSLLVEKAHIASAELGNHVLDILISISESAQRKASVAVVSTLNNNVTLNPDWDPLRRSS</sequence>
<name>A0AAD0E0Z4_9ACTN</name>
<dbReference type="InterPro" id="IPR050463">
    <property type="entry name" value="Gfo/Idh/MocA_oxidrdct_glycsds"/>
</dbReference>
<dbReference type="GO" id="GO:0016491">
    <property type="term" value="F:oxidoreductase activity"/>
    <property type="evidence" value="ECO:0007669"/>
    <property type="project" value="UniProtKB-KW"/>
</dbReference>
<keyword evidence="1" id="KW-0560">Oxidoreductase</keyword>
<evidence type="ECO:0000256" key="1">
    <source>
        <dbReference type="ARBA" id="ARBA00023002"/>
    </source>
</evidence>
<feature type="domain" description="GFO/IDH/MocA-like oxidoreductase" evidence="3">
    <location>
        <begin position="137"/>
        <end position="266"/>
    </location>
</feature>
<evidence type="ECO:0000259" key="3">
    <source>
        <dbReference type="Pfam" id="PF22725"/>
    </source>
</evidence>
<gene>
    <name evidence="4" type="ORF">A1s21155_01305</name>
</gene>
<dbReference type="Gene3D" id="3.40.50.720">
    <property type="entry name" value="NAD(P)-binding Rossmann-like Domain"/>
    <property type="match status" value="1"/>
</dbReference>
<dbReference type="InterPro" id="IPR000683">
    <property type="entry name" value="Gfo/Idh/MocA-like_OxRdtase_N"/>
</dbReference>
<proteinExistence type="predicted"/>
<dbReference type="InterPro" id="IPR036291">
    <property type="entry name" value="NAD(P)-bd_dom_sf"/>
</dbReference>
<reference evidence="4 5" key="1">
    <citation type="submission" date="2016-07" db="EMBL/GenBank/DDBJ databases">
        <title>High microdiversification within the ubiquitous acI lineage of Actinobacteria.</title>
        <authorList>
            <person name="Neuenschwander S.M."/>
            <person name="Salcher M."/>
            <person name="Ghai R."/>
            <person name="Pernthaler J."/>
        </authorList>
    </citation>
    <scope>NUCLEOTIDE SEQUENCE [LARGE SCALE GENOMIC DNA]</scope>
    <source>
        <strain evidence="4">MMS-21-155</strain>
    </source>
</reference>
<dbReference type="Gene3D" id="3.30.360.10">
    <property type="entry name" value="Dihydrodipicolinate Reductase, domain 2"/>
    <property type="match status" value="1"/>
</dbReference>
<keyword evidence="5" id="KW-1185">Reference proteome</keyword>
<evidence type="ECO:0000259" key="2">
    <source>
        <dbReference type="Pfam" id="PF01408"/>
    </source>
</evidence>
<organism evidence="4 5">
    <name type="scientific">Candidatus Planktophila dulcis</name>
    <dbReference type="NCBI Taxonomy" id="1884914"/>
    <lineage>
        <taxon>Bacteria</taxon>
        <taxon>Bacillati</taxon>
        <taxon>Actinomycetota</taxon>
        <taxon>Actinomycetes</taxon>
        <taxon>Candidatus Nanopelagicales</taxon>
        <taxon>Candidatus Nanopelagicaceae</taxon>
        <taxon>Candidatus Planktophila</taxon>
    </lineage>
</organism>
<dbReference type="GeneID" id="300656782"/>
<dbReference type="GO" id="GO:0000166">
    <property type="term" value="F:nucleotide binding"/>
    <property type="evidence" value="ECO:0007669"/>
    <property type="project" value="InterPro"/>
</dbReference>
<evidence type="ECO:0000313" key="4">
    <source>
        <dbReference type="EMBL" id="ASY11642.1"/>
    </source>
</evidence>
<evidence type="ECO:0000313" key="5">
    <source>
        <dbReference type="Proteomes" id="UP000217216"/>
    </source>
</evidence>
<accession>A0AAD0E0Z4</accession>
<dbReference type="PANTHER" id="PTHR43818:SF11">
    <property type="entry name" value="BCDNA.GH03377"/>
    <property type="match status" value="1"/>
</dbReference>
<feature type="domain" description="Gfo/Idh/MocA-like oxidoreductase N-terminal" evidence="2">
    <location>
        <begin position="6"/>
        <end position="121"/>
    </location>
</feature>
<dbReference type="Pfam" id="PF22725">
    <property type="entry name" value="GFO_IDH_MocA_C3"/>
    <property type="match status" value="1"/>
</dbReference>
<dbReference type="SUPFAM" id="SSF55347">
    <property type="entry name" value="Glyceraldehyde-3-phosphate dehydrogenase-like, C-terminal domain"/>
    <property type="match status" value="1"/>
</dbReference>
<protein>
    <submittedName>
        <fullName evidence="4">Dehydrogenase</fullName>
    </submittedName>
</protein>
<dbReference type="KEGG" id="plak:A1s21155_01305"/>
<dbReference type="Pfam" id="PF01408">
    <property type="entry name" value="GFO_IDH_MocA"/>
    <property type="match status" value="1"/>
</dbReference>
<dbReference type="AlphaFoldDB" id="A0AAD0E0Z4"/>